<dbReference type="InParanoid" id="G0ED68"/>
<dbReference type="GO" id="GO:0051539">
    <property type="term" value="F:4 iron, 4 sulfur cluster binding"/>
    <property type="evidence" value="ECO:0007669"/>
    <property type="project" value="UniProtKB-KW"/>
</dbReference>
<evidence type="ECO:0000313" key="9">
    <source>
        <dbReference type="Proteomes" id="UP000001037"/>
    </source>
</evidence>
<dbReference type="InterPro" id="IPR040087">
    <property type="entry name" value="MJ0021-like"/>
</dbReference>
<dbReference type="Pfam" id="PF04055">
    <property type="entry name" value="Radical_SAM"/>
    <property type="match status" value="1"/>
</dbReference>
<name>G0ED68_PYRF1</name>
<protein>
    <submittedName>
        <fullName evidence="8">Radical SAM domain protein</fullName>
    </submittedName>
</protein>
<keyword evidence="3" id="KW-0949">S-adenosyl-L-methionine</keyword>
<dbReference type="CDD" id="cd01335">
    <property type="entry name" value="Radical_SAM"/>
    <property type="match status" value="1"/>
</dbReference>
<dbReference type="InterPro" id="IPR000385">
    <property type="entry name" value="MoaA_NifB_PqqE_Fe-S-bd_CS"/>
</dbReference>
<dbReference type="InterPro" id="IPR058240">
    <property type="entry name" value="rSAM_sf"/>
</dbReference>
<dbReference type="EMBL" id="CP002838">
    <property type="protein sequence ID" value="AEM39746.1"/>
    <property type="molecule type" value="Genomic_DNA"/>
</dbReference>
<dbReference type="AlphaFoldDB" id="G0ED68"/>
<evidence type="ECO:0000256" key="4">
    <source>
        <dbReference type="ARBA" id="ARBA00022723"/>
    </source>
</evidence>
<keyword evidence="2" id="KW-0004">4Fe-4S</keyword>
<evidence type="ECO:0000313" key="8">
    <source>
        <dbReference type="EMBL" id="AEM39746.1"/>
    </source>
</evidence>
<evidence type="ECO:0000256" key="6">
    <source>
        <dbReference type="ARBA" id="ARBA00023014"/>
    </source>
</evidence>
<dbReference type="PROSITE" id="PS01305">
    <property type="entry name" value="MOAA_NIFB_PQQE"/>
    <property type="match status" value="1"/>
</dbReference>
<organism evidence="8 9">
    <name type="scientific">Pyrolobus fumarii (strain DSM 11204 / 1A)</name>
    <dbReference type="NCBI Taxonomy" id="694429"/>
    <lineage>
        <taxon>Archaea</taxon>
        <taxon>Thermoproteota</taxon>
        <taxon>Thermoprotei</taxon>
        <taxon>Desulfurococcales</taxon>
        <taxon>Pyrodictiaceae</taxon>
        <taxon>Pyrolobus</taxon>
    </lineage>
</organism>
<dbReference type="PANTHER" id="PTHR43288">
    <property type="entry name" value="BIOTIN SYNTHASE-RELATED PROTEIN, RADICAL SAM SUPERFAMILY"/>
    <property type="match status" value="1"/>
</dbReference>
<feature type="domain" description="Radical SAM core" evidence="7">
    <location>
        <begin position="24"/>
        <end position="262"/>
    </location>
</feature>
<dbReference type="GeneID" id="11138232"/>
<keyword evidence="5" id="KW-0408">Iron</keyword>
<accession>G0ED68</accession>
<dbReference type="InterPro" id="IPR007197">
    <property type="entry name" value="rSAM"/>
</dbReference>
<keyword evidence="4" id="KW-0479">Metal-binding</keyword>
<sequence length="345" mass="39213">MAREYIHVENVYAYTGVLPGGCQLCLRGEKMVVFVTGLCNMRCFYCPVSPKRLGRDVVYVDEERARSLEDVVLEAFRVGARGASITGGEPLIVLKRVTSIVKRLKEAMGSDFHIHLYTSGHGLTATTVRILEEAGLDELRIHPVEDDMWRVVEVAVKARRRMSVGVEIPVFPDRVEELKRRIKWLEEIGADFINLNEVEVTPHTLESIVVRGYRVRGYVVEGSYEAGLEIVKWAARELRRITVHFCPALYKDRVQHRNRLIRKAVRVAAHYEEPTERGTLTHIEAICTPETLRLVEEGYGVKHSDKCLLHPSVAEELKKLGAKAWLVETYPDSERTLVSRQPLSS</sequence>
<evidence type="ECO:0000256" key="2">
    <source>
        <dbReference type="ARBA" id="ARBA00022485"/>
    </source>
</evidence>
<dbReference type="OrthoDB" id="372128at2157"/>
<keyword evidence="6" id="KW-0411">Iron-sulfur</keyword>
<evidence type="ECO:0000259" key="7">
    <source>
        <dbReference type="PROSITE" id="PS51918"/>
    </source>
</evidence>
<dbReference type="InterPro" id="IPR013785">
    <property type="entry name" value="Aldolase_TIM"/>
</dbReference>
<gene>
    <name evidence="8" type="ordered locus">Pyrfu_1893</name>
</gene>
<keyword evidence="9" id="KW-1185">Reference proteome</keyword>
<dbReference type="GO" id="GO:0046872">
    <property type="term" value="F:metal ion binding"/>
    <property type="evidence" value="ECO:0007669"/>
    <property type="project" value="UniProtKB-KW"/>
</dbReference>
<dbReference type="Proteomes" id="UP000001037">
    <property type="component" value="Chromosome"/>
</dbReference>
<dbReference type="Gene3D" id="3.20.20.70">
    <property type="entry name" value="Aldolase class I"/>
    <property type="match status" value="1"/>
</dbReference>
<dbReference type="PANTHER" id="PTHR43288:SF1">
    <property type="entry name" value="GLYCYL-RADICAL ENZYME ACTIVATING ENZYME MJ0021-RELATED"/>
    <property type="match status" value="1"/>
</dbReference>
<comment type="cofactor">
    <cofactor evidence="1">
        <name>[4Fe-4S] cluster</name>
        <dbReference type="ChEBI" id="CHEBI:49883"/>
    </cofactor>
</comment>
<dbReference type="RefSeq" id="WP_014027423.1">
    <property type="nucleotide sequence ID" value="NC_015931.1"/>
</dbReference>
<reference evidence="8 9" key="1">
    <citation type="journal article" date="2011" name="Stand. Genomic Sci.">
        <title>Complete genome sequence of the hyperthermophilic chemolithoautotroph Pyrolobus fumarii type strain (1A).</title>
        <authorList>
            <person name="Anderson I."/>
            <person name="Goker M."/>
            <person name="Nolan M."/>
            <person name="Lucas S."/>
            <person name="Hammon N."/>
            <person name="Deshpande S."/>
            <person name="Cheng J.F."/>
            <person name="Tapia R."/>
            <person name="Han C."/>
            <person name="Goodwin L."/>
            <person name="Pitluck S."/>
            <person name="Huntemann M."/>
            <person name="Liolios K."/>
            <person name="Ivanova N."/>
            <person name="Pagani I."/>
            <person name="Mavromatis K."/>
            <person name="Ovchinikova G."/>
            <person name="Pati A."/>
            <person name="Chen A."/>
            <person name="Palaniappan K."/>
            <person name="Land M."/>
            <person name="Hauser L."/>
            <person name="Brambilla E.M."/>
            <person name="Huber H."/>
            <person name="Yasawong M."/>
            <person name="Rohde M."/>
            <person name="Spring S."/>
            <person name="Abt B."/>
            <person name="Sikorski J."/>
            <person name="Wirth R."/>
            <person name="Detter J.C."/>
            <person name="Woyke T."/>
            <person name="Bristow J."/>
            <person name="Eisen J.A."/>
            <person name="Markowitz V."/>
            <person name="Hugenholtz P."/>
            <person name="Kyrpides N.C."/>
            <person name="Klenk H.P."/>
            <person name="Lapidus A."/>
        </authorList>
    </citation>
    <scope>NUCLEOTIDE SEQUENCE [LARGE SCALE GENOMIC DNA]</scope>
    <source>
        <strain evidence="9">DSM 11204 / 1A</strain>
    </source>
</reference>
<evidence type="ECO:0000256" key="1">
    <source>
        <dbReference type="ARBA" id="ARBA00001966"/>
    </source>
</evidence>
<dbReference type="SFLD" id="SFLDG01108">
    <property type="entry name" value="Uncharacterised_Radical_SAM_Su"/>
    <property type="match status" value="1"/>
</dbReference>
<dbReference type="SUPFAM" id="SSF102114">
    <property type="entry name" value="Radical SAM enzymes"/>
    <property type="match status" value="1"/>
</dbReference>
<evidence type="ECO:0000256" key="3">
    <source>
        <dbReference type="ARBA" id="ARBA00022691"/>
    </source>
</evidence>
<dbReference type="eggNOG" id="arCOG00932">
    <property type="taxonomic scope" value="Archaea"/>
</dbReference>
<proteinExistence type="predicted"/>
<dbReference type="GO" id="GO:0003824">
    <property type="term" value="F:catalytic activity"/>
    <property type="evidence" value="ECO:0007669"/>
    <property type="project" value="InterPro"/>
</dbReference>
<dbReference type="PROSITE" id="PS51918">
    <property type="entry name" value="RADICAL_SAM"/>
    <property type="match status" value="1"/>
</dbReference>
<dbReference type="SFLD" id="SFLDS00029">
    <property type="entry name" value="Radical_SAM"/>
    <property type="match status" value="1"/>
</dbReference>
<dbReference type="KEGG" id="pfm:Pyrfu_1893"/>
<dbReference type="HOGENOM" id="CLU_053467_0_0_2"/>
<dbReference type="STRING" id="694429.Pyrfu_1893"/>
<evidence type="ECO:0000256" key="5">
    <source>
        <dbReference type="ARBA" id="ARBA00023004"/>
    </source>
</evidence>